<comment type="caution">
    <text evidence="1">The sequence shown here is derived from an EMBL/GenBank/DDBJ whole genome shotgun (WGS) entry which is preliminary data.</text>
</comment>
<gene>
    <name evidence="1" type="ORF">J1C48_16390</name>
</gene>
<reference evidence="1" key="1">
    <citation type="submission" date="2021-03" db="EMBL/GenBank/DDBJ databases">
        <title>Whole genome sequence of Jiella sp. CQZ9-1.</title>
        <authorList>
            <person name="Tuo L."/>
        </authorList>
    </citation>
    <scope>NUCLEOTIDE SEQUENCE</scope>
    <source>
        <strain evidence="1">CQZ9-1</strain>
    </source>
</reference>
<keyword evidence="2" id="KW-1185">Reference proteome</keyword>
<dbReference type="EMBL" id="JAFMPP010000016">
    <property type="protein sequence ID" value="MBO0664159.1"/>
    <property type="molecule type" value="Genomic_DNA"/>
</dbReference>
<name>A0A939JX30_9HYPH</name>
<sequence>MLAPDLARSMTGGGIRDWLFSRQSICEIPVRLQDKDDAEDGLADARLQECEQNASPQQGRTGANLVTSWMRRPIAVAKTIKSRA</sequence>
<dbReference type="AlphaFoldDB" id="A0A939JX30"/>
<evidence type="ECO:0000313" key="2">
    <source>
        <dbReference type="Proteomes" id="UP000664122"/>
    </source>
</evidence>
<protein>
    <submittedName>
        <fullName evidence="1">Uncharacterized protein</fullName>
    </submittedName>
</protein>
<dbReference type="Proteomes" id="UP000664122">
    <property type="component" value="Unassembled WGS sequence"/>
</dbReference>
<organism evidence="1 2">
    <name type="scientific">Jiella flava</name>
    <dbReference type="NCBI Taxonomy" id="2816857"/>
    <lineage>
        <taxon>Bacteria</taxon>
        <taxon>Pseudomonadati</taxon>
        <taxon>Pseudomonadota</taxon>
        <taxon>Alphaproteobacteria</taxon>
        <taxon>Hyphomicrobiales</taxon>
        <taxon>Aurantimonadaceae</taxon>
        <taxon>Jiella</taxon>
    </lineage>
</organism>
<accession>A0A939JX30</accession>
<dbReference type="RefSeq" id="WP_207259071.1">
    <property type="nucleotide sequence ID" value="NZ_JAFMPP010000016.1"/>
</dbReference>
<evidence type="ECO:0000313" key="1">
    <source>
        <dbReference type="EMBL" id="MBO0664159.1"/>
    </source>
</evidence>
<proteinExistence type="predicted"/>